<evidence type="ECO:0000259" key="7">
    <source>
        <dbReference type="Pfam" id="PF06305"/>
    </source>
</evidence>
<evidence type="ECO:0000256" key="6">
    <source>
        <dbReference type="SAM" id="Phobius"/>
    </source>
</evidence>
<feature type="transmembrane region" description="Helical" evidence="6">
    <location>
        <begin position="43"/>
        <end position="64"/>
    </location>
</feature>
<evidence type="ECO:0000256" key="5">
    <source>
        <dbReference type="SAM" id="MobiDB-lite"/>
    </source>
</evidence>
<evidence type="ECO:0000256" key="3">
    <source>
        <dbReference type="ARBA" id="ARBA00022989"/>
    </source>
</evidence>
<keyword evidence="9" id="KW-1185">Reference proteome</keyword>
<evidence type="ECO:0000313" key="9">
    <source>
        <dbReference type="Proteomes" id="UP000190395"/>
    </source>
</evidence>
<keyword evidence="2 6" id="KW-0812">Transmembrane</keyword>
<accession>A0A1T4PR76</accession>
<gene>
    <name evidence="8" type="ORF">SAMN02745152_01676</name>
</gene>
<evidence type="ECO:0000256" key="4">
    <source>
        <dbReference type="ARBA" id="ARBA00023136"/>
    </source>
</evidence>
<evidence type="ECO:0000256" key="2">
    <source>
        <dbReference type="ARBA" id="ARBA00022692"/>
    </source>
</evidence>
<feature type="transmembrane region" description="Helical" evidence="6">
    <location>
        <begin position="5"/>
        <end position="23"/>
    </location>
</feature>
<dbReference type="GeneID" id="303367907"/>
<proteinExistence type="predicted"/>
<dbReference type="Pfam" id="PF06305">
    <property type="entry name" value="LapA_dom"/>
    <property type="match status" value="1"/>
</dbReference>
<evidence type="ECO:0000313" key="8">
    <source>
        <dbReference type="EMBL" id="SJZ93909.1"/>
    </source>
</evidence>
<feature type="domain" description="Lipopolysaccharide assembly protein A" evidence="7">
    <location>
        <begin position="31"/>
        <end position="87"/>
    </location>
</feature>
<dbReference type="OrthoDB" id="371372at2"/>
<protein>
    <recommendedName>
        <fullName evidence="7">Lipopolysaccharide assembly protein A domain-containing protein</fullName>
    </recommendedName>
</protein>
<keyword evidence="3 6" id="KW-1133">Transmembrane helix</keyword>
<organism evidence="8 9">
    <name type="scientific">Treponema berlinense</name>
    <dbReference type="NCBI Taxonomy" id="225004"/>
    <lineage>
        <taxon>Bacteria</taxon>
        <taxon>Pseudomonadati</taxon>
        <taxon>Spirochaetota</taxon>
        <taxon>Spirochaetia</taxon>
        <taxon>Spirochaetales</taxon>
        <taxon>Treponemataceae</taxon>
        <taxon>Treponema</taxon>
    </lineage>
</organism>
<feature type="region of interest" description="Disordered" evidence="5">
    <location>
        <begin position="75"/>
        <end position="153"/>
    </location>
</feature>
<dbReference type="AlphaFoldDB" id="A0A1T4PR76"/>
<dbReference type="EMBL" id="FUXC01000010">
    <property type="protein sequence ID" value="SJZ93909.1"/>
    <property type="molecule type" value="Genomic_DNA"/>
</dbReference>
<dbReference type="RefSeq" id="WP_078931411.1">
    <property type="nucleotide sequence ID" value="NZ_CAMFAQ010000014.1"/>
</dbReference>
<feature type="compositionally biased region" description="Basic and acidic residues" evidence="5">
    <location>
        <begin position="79"/>
        <end position="134"/>
    </location>
</feature>
<reference evidence="8 9" key="1">
    <citation type="submission" date="2017-02" db="EMBL/GenBank/DDBJ databases">
        <authorList>
            <person name="Peterson S.W."/>
        </authorList>
    </citation>
    <scope>NUCLEOTIDE SEQUENCE [LARGE SCALE GENOMIC DNA]</scope>
    <source>
        <strain evidence="8 9">ATCC BAA-909</strain>
    </source>
</reference>
<name>A0A1T4PR76_9SPIR</name>
<sequence>MPLKLIGTIILLVIVTIFCGFNLEDVNKCDVNLVFYNFHNVPVFLTVLASFLAGIVVMLPFALFKKKMSKKEISQAAEKINEKETKKAEKQKSLAEKAEKKAQHEEEKTIFDFKIRRPVEKKSARPKEAVKDDSSVNSVPKPAAETDNAKTEK</sequence>
<keyword evidence="4 6" id="KW-0472">Membrane</keyword>
<dbReference type="STRING" id="225004.SAMN02745152_01676"/>
<dbReference type="InterPro" id="IPR010445">
    <property type="entry name" value="LapA_dom"/>
</dbReference>
<keyword evidence="1" id="KW-1003">Cell membrane</keyword>
<evidence type="ECO:0000256" key="1">
    <source>
        <dbReference type="ARBA" id="ARBA00022475"/>
    </source>
</evidence>
<dbReference type="Proteomes" id="UP000190395">
    <property type="component" value="Unassembled WGS sequence"/>
</dbReference>